<dbReference type="GO" id="GO:0003677">
    <property type="term" value="F:DNA binding"/>
    <property type="evidence" value="ECO:0007669"/>
    <property type="project" value="UniProtKB-KW"/>
</dbReference>
<organism evidence="8 9">
    <name type="scientific">Bifidobacterium avesanii</name>
    <dbReference type="NCBI Taxonomy" id="1798157"/>
    <lineage>
        <taxon>Bacteria</taxon>
        <taxon>Bacillati</taxon>
        <taxon>Actinomycetota</taxon>
        <taxon>Actinomycetes</taxon>
        <taxon>Bifidobacteriales</taxon>
        <taxon>Bifidobacteriaceae</taxon>
        <taxon>Bifidobacterium</taxon>
    </lineage>
</organism>
<dbReference type="EMBL" id="WHZY01000002">
    <property type="protein sequence ID" value="NEG77723.1"/>
    <property type="molecule type" value="Genomic_DNA"/>
</dbReference>
<feature type="domain" description="HTH luxR-type" evidence="6">
    <location>
        <begin position="154"/>
        <end position="219"/>
    </location>
</feature>
<feature type="region of interest" description="Disordered" evidence="5">
    <location>
        <begin position="1"/>
        <end position="26"/>
    </location>
</feature>
<gene>
    <name evidence="8" type="ORF">GFD22_01720</name>
</gene>
<dbReference type="SUPFAM" id="SSF52172">
    <property type="entry name" value="CheY-like"/>
    <property type="match status" value="1"/>
</dbReference>
<dbReference type="InterPro" id="IPR036388">
    <property type="entry name" value="WH-like_DNA-bd_sf"/>
</dbReference>
<evidence type="ECO:0000256" key="2">
    <source>
        <dbReference type="ARBA" id="ARBA00023125"/>
    </source>
</evidence>
<comment type="caution">
    <text evidence="8">The sequence shown here is derived from an EMBL/GenBank/DDBJ whole genome shotgun (WGS) entry which is preliminary data.</text>
</comment>
<dbReference type="SMART" id="SM00421">
    <property type="entry name" value="HTH_LUXR"/>
    <property type="match status" value="1"/>
</dbReference>
<dbReference type="Pfam" id="PF00072">
    <property type="entry name" value="Response_reg"/>
    <property type="match status" value="1"/>
</dbReference>
<evidence type="ECO:0000256" key="4">
    <source>
        <dbReference type="PROSITE-ProRule" id="PRU00169"/>
    </source>
</evidence>
<dbReference type="PROSITE" id="PS50110">
    <property type="entry name" value="RESPONSE_REGULATORY"/>
    <property type="match status" value="1"/>
</dbReference>
<dbReference type="InterPro" id="IPR000792">
    <property type="entry name" value="Tscrpt_reg_LuxR_C"/>
</dbReference>
<dbReference type="InterPro" id="IPR016032">
    <property type="entry name" value="Sig_transdc_resp-reg_C-effctor"/>
</dbReference>
<proteinExistence type="predicted"/>
<sequence length="221" mass="23647">MAARQRGVTGNITEGTGHHSRSGTPLRLGIVDNDPLVLRMLERNINGSGAPVEVAWTASSAVDALSRRTPDMVLTDLQMPGVDGAELARRMHAASPGIPVVGITAFAIEQPTRAEHDDSSPFAAVLDKIIPTPDLLAELARISGNASMLAWLAGESAAKPLSDQELEVMRLYTDGLTNEAIAHRMHVGLTTVKTYARRAFEKLGTHSRTEAVIACLRRGLI</sequence>
<feature type="modified residue" description="4-aspartylphosphate" evidence="4">
    <location>
        <position position="76"/>
    </location>
</feature>
<dbReference type="GO" id="GO:0000160">
    <property type="term" value="P:phosphorelay signal transduction system"/>
    <property type="evidence" value="ECO:0007669"/>
    <property type="project" value="InterPro"/>
</dbReference>
<dbReference type="PROSITE" id="PS50043">
    <property type="entry name" value="HTH_LUXR_2"/>
    <property type="match status" value="1"/>
</dbReference>
<dbReference type="Gene3D" id="3.40.50.2300">
    <property type="match status" value="1"/>
</dbReference>
<dbReference type="Pfam" id="PF00196">
    <property type="entry name" value="GerE"/>
    <property type="match status" value="1"/>
</dbReference>
<dbReference type="OrthoDB" id="3231934at2"/>
<accession>A0A7K3THJ9</accession>
<keyword evidence="2" id="KW-0238">DNA-binding</keyword>
<evidence type="ECO:0000313" key="8">
    <source>
        <dbReference type="EMBL" id="NEG77723.1"/>
    </source>
</evidence>
<dbReference type="PANTHER" id="PTHR43214">
    <property type="entry name" value="TWO-COMPONENT RESPONSE REGULATOR"/>
    <property type="match status" value="1"/>
</dbReference>
<dbReference type="SMART" id="SM00448">
    <property type="entry name" value="REC"/>
    <property type="match status" value="1"/>
</dbReference>
<dbReference type="InterPro" id="IPR039420">
    <property type="entry name" value="WalR-like"/>
</dbReference>
<feature type="domain" description="Response regulatory" evidence="7">
    <location>
        <begin position="27"/>
        <end position="143"/>
    </location>
</feature>
<dbReference type="GO" id="GO:0006355">
    <property type="term" value="P:regulation of DNA-templated transcription"/>
    <property type="evidence" value="ECO:0007669"/>
    <property type="project" value="InterPro"/>
</dbReference>
<evidence type="ECO:0000259" key="6">
    <source>
        <dbReference type="PROSITE" id="PS50043"/>
    </source>
</evidence>
<dbReference type="InterPro" id="IPR011006">
    <property type="entry name" value="CheY-like_superfamily"/>
</dbReference>
<dbReference type="PRINTS" id="PR00038">
    <property type="entry name" value="HTHLUXR"/>
</dbReference>
<evidence type="ECO:0000313" key="9">
    <source>
        <dbReference type="Proteomes" id="UP000469763"/>
    </source>
</evidence>
<keyword evidence="9" id="KW-1185">Reference proteome</keyword>
<evidence type="ECO:0000259" key="7">
    <source>
        <dbReference type="PROSITE" id="PS50110"/>
    </source>
</evidence>
<dbReference type="InterPro" id="IPR001789">
    <property type="entry name" value="Sig_transdc_resp-reg_receiver"/>
</dbReference>
<evidence type="ECO:0000256" key="5">
    <source>
        <dbReference type="SAM" id="MobiDB-lite"/>
    </source>
</evidence>
<dbReference type="CDD" id="cd06170">
    <property type="entry name" value="LuxR_C_like"/>
    <property type="match status" value="1"/>
</dbReference>
<evidence type="ECO:0000256" key="1">
    <source>
        <dbReference type="ARBA" id="ARBA00023015"/>
    </source>
</evidence>
<dbReference type="PANTHER" id="PTHR43214:SF24">
    <property type="entry name" value="TRANSCRIPTIONAL REGULATORY PROTEIN NARL-RELATED"/>
    <property type="match status" value="1"/>
</dbReference>
<dbReference type="AlphaFoldDB" id="A0A7K3THJ9"/>
<protein>
    <submittedName>
        <fullName evidence="8">Response regulator</fullName>
    </submittedName>
</protein>
<keyword evidence="3" id="KW-0804">Transcription</keyword>
<reference evidence="8 9" key="1">
    <citation type="submission" date="2019-10" db="EMBL/GenBank/DDBJ databases">
        <title>Bifidobacterium from non-human primates.</title>
        <authorList>
            <person name="Modesto M."/>
        </authorList>
    </citation>
    <scope>NUCLEOTIDE SEQUENCE [LARGE SCALE GENOMIC DNA]</scope>
    <source>
        <strain evidence="8 9">TREC</strain>
    </source>
</reference>
<dbReference type="PROSITE" id="PS00622">
    <property type="entry name" value="HTH_LUXR_1"/>
    <property type="match status" value="1"/>
</dbReference>
<name>A0A7K3THJ9_9BIFI</name>
<dbReference type="SUPFAM" id="SSF46894">
    <property type="entry name" value="C-terminal effector domain of the bipartite response regulators"/>
    <property type="match status" value="1"/>
</dbReference>
<evidence type="ECO:0000256" key="3">
    <source>
        <dbReference type="ARBA" id="ARBA00023163"/>
    </source>
</evidence>
<dbReference type="Gene3D" id="1.10.10.10">
    <property type="entry name" value="Winged helix-like DNA-binding domain superfamily/Winged helix DNA-binding domain"/>
    <property type="match status" value="1"/>
</dbReference>
<dbReference type="Proteomes" id="UP000469763">
    <property type="component" value="Unassembled WGS sequence"/>
</dbReference>
<keyword evidence="4" id="KW-0597">Phosphoprotein</keyword>
<keyword evidence="1" id="KW-0805">Transcription regulation</keyword>